<evidence type="ECO:0000313" key="1">
    <source>
        <dbReference type="EMBL" id="AWM38526.1"/>
    </source>
</evidence>
<organism evidence="1 2">
    <name type="scientific">Gemmata obscuriglobus</name>
    <dbReference type="NCBI Taxonomy" id="114"/>
    <lineage>
        <taxon>Bacteria</taxon>
        <taxon>Pseudomonadati</taxon>
        <taxon>Planctomycetota</taxon>
        <taxon>Planctomycetia</taxon>
        <taxon>Gemmatales</taxon>
        <taxon>Gemmataceae</taxon>
        <taxon>Gemmata</taxon>
    </lineage>
</organism>
<dbReference type="PANTHER" id="PTHR39640">
    <property type="entry name" value="VNG6129C"/>
    <property type="match status" value="1"/>
</dbReference>
<proteinExistence type="predicted"/>
<dbReference type="Pfam" id="PF05626">
    <property type="entry name" value="DUF790"/>
    <property type="match status" value="1"/>
</dbReference>
<evidence type="ECO:0000313" key="2">
    <source>
        <dbReference type="Proteomes" id="UP000245802"/>
    </source>
</evidence>
<keyword evidence="2" id="KW-1185">Reference proteome</keyword>
<protein>
    <recommendedName>
        <fullName evidence="3">DUF790 domain-containing protein</fullName>
    </recommendedName>
</protein>
<dbReference type="Proteomes" id="UP000245802">
    <property type="component" value="Chromosome"/>
</dbReference>
<dbReference type="PANTHER" id="PTHR39640:SF1">
    <property type="entry name" value="DUF790 FAMILY PROTEIN"/>
    <property type="match status" value="1"/>
</dbReference>
<dbReference type="KEGG" id="gog:C1280_17085"/>
<dbReference type="RefSeq" id="WP_010036563.1">
    <property type="nucleotide sequence ID" value="NZ_CP025958.1"/>
</dbReference>
<evidence type="ECO:0008006" key="3">
    <source>
        <dbReference type="Google" id="ProtNLM"/>
    </source>
</evidence>
<name>A0A2Z3H4L2_9BACT</name>
<sequence length="436" mass="48996">MLTGKMVRVRHAKNKLVPLYIEPSDESLRALAEQLLLAYRNAPGRTRGEIEEEFSDLIPEGPRGLLPAGLAKLLEDRCEFEVSADHPPDQLREAVFKAAAVERAEAANSMRPFDRAAVMRQVAEQLSLTIRPEDIDRSLFADLKDEQRVISFDDITAEQLLNRYNVALAQAILLRATLLEVRVYAETPARFRQLFRAVKFHRLICTIQETPGGSYKLTLDGPLSLFSSTNKYGLQLAMFLPTLLHCKAFDLRANIRWGAERKEKTFQLSGLDGLKSHAPDFGVYTPPELQMFADSFAAKVKGWTIDSDPHPILLPSNTWVPDFKLTHTETGKEVFVEIFGFWRKGDIETHYRNLSKGVPGKFVLCVSEQMRADDESEVAFGDGVYRYKRTPLADEVARLAARVAGVDMGGPTIAALLTEEEVPKPKAKPKTRKKKE</sequence>
<gene>
    <name evidence="1" type="ORF">C1280_17085</name>
</gene>
<dbReference type="InterPro" id="IPR008508">
    <property type="entry name" value="Bax1"/>
</dbReference>
<dbReference type="EMBL" id="CP025958">
    <property type="protein sequence ID" value="AWM38526.1"/>
    <property type="molecule type" value="Genomic_DNA"/>
</dbReference>
<dbReference type="PIRSF" id="PIRSF019435">
    <property type="entry name" value="UCP019435"/>
    <property type="match status" value="1"/>
</dbReference>
<accession>A0A2Z3H4L2</accession>
<dbReference type="AlphaFoldDB" id="A0A2Z3H4L2"/>
<dbReference type="OrthoDB" id="5292613at2"/>
<reference evidence="1 2" key="1">
    <citation type="submission" date="2018-01" db="EMBL/GenBank/DDBJ databases">
        <title>G. obscuriglobus.</title>
        <authorList>
            <person name="Franke J."/>
            <person name="Blomberg W."/>
            <person name="Selmecki A."/>
        </authorList>
    </citation>
    <scope>NUCLEOTIDE SEQUENCE [LARGE SCALE GENOMIC DNA]</scope>
    <source>
        <strain evidence="1 2">DSM 5831</strain>
    </source>
</reference>